<dbReference type="PANTHER" id="PTHR43611">
    <property type="entry name" value="ALPHA-D-GLUCOSE 1-PHOSPHATE PHOSPHATASE"/>
    <property type="match status" value="1"/>
</dbReference>
<dbReference type="InterPro" id="IPR006439">
    <property type="entry name" value="HAD-SF_hydro_IA"/>
</dbReference>
<dbReference type="GO" id="GO:0016787">
    <property type="term" value="F:hydrolase activity"/>
    <property type="evidence" value="ECO:0007669"/>
    <property type="project" value="UniProtKB-KW"/>
</dbReference>
<sequence>MGNVLINIDFNRTLSLFSHYSDRSLAELQQKFSMDDAFCLHEKGLLSDKDFALHINQSLKINLSFEEFLESWCALLIDIKPQIIDLLHSLKMNNHRLAMLSNTNHAHTLYWKKAFSELLPFFDKIFLSHEMGMRKPDAEIYLKVLEVMQHPKENALFFDDNKNNIDAAWHIGLPSLHIERHEQLTKYFKAKGLLP</sequence>
<evidence type="ECO:0000256" key="1">
    <source>
        <dbReference type="ARBA" id="ARBA00022723"/>
    </source>
</evidence>
<evidence type="ECO:0000313" key="2">
    <source>
        <dbReference type="EMBL" id="MFC0180552.1"/>
    </source>
</evidence>
<dbReference type="InterPro" id="IPR023198">
    <property type="entry name" value="PGP-like_dom2"/>
</dbReference>
<organism evidence="2 3">
    <name type="scientific">Thorsellia kenyensis</name>
    <dbReference type="NCBI Taxonomy" id="1549888"/>
    <lineage>
        <taxon>Bacteria</taxon>
        <taxon>Pseudomonadati</taxon>
        <taxon>Pseudomonadota</taxon>
        <taxon>Gammaproteobacteria</taxon>
        <taxon>Enterobacterales</taxon>
        <taxon>Thorselliaceae</taxon>
        <taxon>Thorsellia</taxon>
    </lineage>
</organism>
<gene>
    <name evidence="2" type="ORF">ACFFIT_10745</name>
</gene>
<keyword evidence="2" id="KW-0378">Hydrolase</keyword>
<dbReference type="PANTHER" id="PTHR43611:SF3">
    <property type="entry name" value="FLAVIN MONONUCLEOTIDE HYDROLASE 1, CHLOROPLATIC"/>
    <property type="match status" value="1"/>
</dbReference>
<dbReference type="InterPro" id="IPR036412">
    <property type="entry name" value="HAD-like_sf"/>
</dbReference>
<evidence type="ECO:0000313" key="3">
    <source>
        <dbReference type="Proteomes" id="UP001589758"/>
    </source>
</evidence>
<dbReference type="SUPFAM" id="SSF56784">
    <property type="entry name" value="HAD-like"/>
    <property type="match status" value="1"/>
</dbReference>
<name>A0ABV6CD61_9GAMM</name>
<dbReference type="Gene3D" id="1.10.150.240">
    <property type="entry name" value="Putative phosphatase, domain 2"/>
    <property type="match status" value="1"/>
</dbReference>
<dbReference type="Proteomes" id="UP001589758">
    <property type="component" value="Unassembled WGS sequence"/>
</dbReference>
<comment type="caution">
    <text evidence="2">The sequence shown here is derived from an EMBL/GenBank/DDBJ whole genome shotgun (WGS) entry which is preliminary data.</text>
</comment>
<reference evidence="2 3" key="1">
    <citation type="submission" date="2024-09" db="EMBL/GenBank/DDBJ databases">
        <authorList>
            <person name="Sun Q."/>
            <person name="Mori K."/>
        </authorList>
    </citation>
    <scope>NUCLEOTIDE SEQUENCE [LARGE SCALE GENOMIC DNA]</scope>
    <source>
        <strain evidence="2 3">CCM 8545</strain>
    </source>
</reference>
<proteinExistence type="predicted"/>
<dbReference type="Gene3D" id="3.40.50.1000">
    <property type="entry name" value="HAD superfamily/HAD-like"/>
    <property type="match status" value="1"/>
</dbReference>
<accession>A0ABV6CD61</accession>
<dbReference type="InterPro" id="IPR023214">
    <property type="entry name" value="HAD_sf"/>
</dbReference>
<dbReference type="Pfam" id="PF00702">
    <property type="entry name" value="Hydrolase"/>
    <property type="match status" value="1"/>
</dbReference>
<dbReference type="EMBL" id="JBHLXE010000105">
    <property type="protein sequence ID" value="MFC0180552.1"/>
    <property type="molecule type" value="Genomic_DNA"/>
</dbReference>
<keyword evidence="1" id="KW-0479">Metal-binding</keyword>
<dbReference type="PRINTS" id="PR00413">
    <property type="entry name" value="HADHALOGNASE"/>
</dbReference>
<keyword evidence="3" id="KW-1185">Reference proteome</keyword>
<dbReference type="RefSeq" id="WP_385877673.1">
    <property type="nucleotide sequence ID" value="NZ_JBHLXE010000105.1"/>
</dbReference>
<dbReference type="NCBIfam" id="TIGR01509">
    <property type="entry name" value="HAD-SF-IA-v3"/>
    <property type="match status" value="1"/>
</dbReference>
<protein>
    <submittedName>
        <fullName evidence="2">HAD-IA family hydrolase</fullName>
    </submittedName>
</protein>